<dbReference type="AlphaFoldDB" id="A0A1B6LRM9"/>
<evidence type="ECO:0000256" key="4">
    <source>
        <dbReference type="PROSITE-ProRule" id="PRU00042"/>
    </source>
</evidence>
<dbReference type="SUPFAM" id="SSF57667">
    <property type="entry name" value="beta-beta-alpha zinc fingers"/>
    <property type="match status" value="2"/>
</dbReference>
<keyword evidence="2 4" id="KW-0863">Zinc-finger</keyword>
<dbReference type="EMBL" id="GEBQ01013645">
    <property type="protein sequence ID" value="JAT26332.1"/>
    <property type="molecule type" value="Transcribed_RNA"/>
</dbReference>
<feature type="compositionally biased region" description="Low complexity" evidence="5">
    <location>
        <begin position="45"/>
        <end position="55"/>
    </location>
</feature>
<dbReference type="GO" id="GO:0000981">
    <property type="term" value="F:DNA-binding transcription factor activity, RNA polymerase II-specific"/>
    <property type="evidence" value="ECO:0007669"/>
    <property type="project" value="TreeGrafter"/>
</dbReference>
<feature type="domain" description="C2H2-type" evidence="6">
    <location>
        <begin position="207"/>
        <end position="235"/>
    </location>
</feature>
<feature type="domain" description="C2H2-type" evidence="6">
    <location>
        <begin position="236"/>
        <end position="263"/>
    </location>
</feature>
<feature type="region of interest" description="Disordered" evidence="5">
    <location>
        <begin position="1"/>
        <end position="73"/>
    </location>
</feature>
<dbReference type="InterPro" id="IPR036236">
    <property type="entry name" value="Znf_C2H2_sf"/>
</dbReference>
<feature type="non-terminal residue" evidence="7">
    <location>
        <position position="1"/>
    </location>
</feature>
<feature type="compositionally biased region" description="Low complexity" evidence="5">
    <location>
        <begin position="21"/>
        <end position="32"/>
    </location>
</feature>
<dbReference type="FunFam" id="3.30.160.60:FF:000112">
    <property type="entry name" value="Mds1 and evi1 complex locus protein"/>
    <property type="match status" value="1"/>
</dbReference>
<name>A0A1B6LRM9_9HEMI</name>
<dbReference type="Gene3D" id="3.30.160.60">
    <property type="entry name" value="Classic Zinc Finger"/>
    <property type="match status" value="3"/>
</dbReference>
<dbReference type="PROSITE" id="PS50157">
    <property type="entry name" value="ZINC_FINGER_C2H2_2"/>
    <property type="match status" value="3"/>
</dbReference>
<reference evidence="7" key="1">
    <citation type="submission" date="2015-11" db="EMBL/GenBank/DDBJ databases">
        <title>De novo transcriptome assembly of four potential Pierce s Disease insect vectors from Arizona vineyards.</title>
        <authorList>
            <person name="Tassone E.E."/>
        </authorList>
    </citation>
    <scope>NUCLEOTIDE SEQUENCE</scope>
</reference>
<evidence type="ECO:0000256" key="3">
    <source>
        <dbReference type="ARBA" id="ARBA00022833"/>
    </source>
</evidence>
<dbReference type="Pfam" id="PF00096">
    <property type="entry name" value="zf-C2H2"/>
    <property type="match status" value="3"/>
</dbReference>
<feature type="region of interest" description="Disordered" evidence="5">
    <location>
        <begin position="394"/>
        <end position="415"/>
    </location>
</feature>
<keyword evidence="3" id="KW-0862">Zinc</keyword>
<evidence type="ECO:0000256" key="1">
    <source>
        <dbReference type="ARBA" id="ARBA00022723"/>
    </source>
</evidence>
<dbReference type="PANTHER" id="PTHR23235">
    <property type="entry name" value="KRUEPPEL-LIKE TRANSCRIPTION FACTOR"/>
    <property type="match status" value="1"/>
</dbReference>
<dbReference type="FunFam" id="3.30.160.60:FF:000653">
    <property type="entry name" value="Zinc finger protein Pegasus"/>
    <property type="match status" value="1"/>
</dbReference>
<dbReference type="PROSITE" id="PS00028">
    <property type="entry name" value="ZINC_FINGER_C2H2_1"/>
    <property type="match status" value="3"/>
</dbReference>
<accession>A0A1B6LRM9</accession>
<feature type="region of interest" description="Disordered" evidence="5">
    <location>
        <begin position="320"/>
        <end position="357"/>
    </location>
</feature>
<evidence type="ECO:0000256" key="5">
    <source>
        <dbReference type="SAM" id="MobiDB-lite"/>
    </source>
</evidence>
<sequence length="415" mass="46578">DCVTEKAFRRLDSPSKRKCISPARSSSSPESPKNVPTVRSRKESITSPPSLSSHSPIEKHLHTNDSSKPSMVCPIPIHPHPSIRIDNMLYRNPFPSFPTPDSHSNHERFMPSHLQPLQNRYNLFASMMNGLANGQGIPRPPLDMLRPPIEHFSTGNKPYHEVLNPQPDSVNGNKMKDRYTCKFCGKVFPRSANLTRHTRTHTGEQPYKCKYCERCFSISSNLQRHVRNIHNKEKPFKCSLCDRCFGQQTNLDRHLKKHEGDDGSGIVAAADSPGSSNENDGEDACVEIRNFVGRVAYSNLDTFSHNLNLNLLSQFKLPTTPTEHERMNPTATSTEEEVAQDSDRDSPQEHSGFPYPIGKSCYQDSPLGLVVNKGLDFIVGKDLSSPPFDMKLRVDKDESPLNNNIAEPESIHVST</sequence>
<keyword evidence="1" id="KW-0479">Metal-binding</keyword>
<dbReference type="SMART" id="SM00355">
    <property type="entry name" value="ZnF_C2H2"/>
    <property type="match status" value="3"/>
</dbReference>
<gene>
    <name evidence="7" type="ORF">g.50592</name>
</gene>
<feature type="compositionally biased region" description="Basic and acidic residues" evidence="5">
    <location>
        <begin position="1"/>
        <end position="15"/>
    </location>
</feature>
<feature type="domain" description="C2H2-type" evidence="6">
    <location>
        <begin position="179"/>
        <end position="206"/>
    </location>
</feature>
<feature type="compositionally biased region" description="Basic and acidic residues" evidence="5">
    <location>
        <begin position="56"/>
        <end position="65"/>
    </location>
</feature>
<protein>
    <recommendedName>
        <fullName evidence="6">C2H2-type domain-containing protein</fullName>
    </recommendedName>
</protein>
<dbReference type="PANTHER" id="PTHR23235:SF77">
    <property type="entry name" value="KRUEPPEL-LIKE FACTOR 7"/>
    <property type="match status" value="1"/>
</dbReference>
<dbReference type="GO" id="GO:0000978">
    <property type="term" value="F:RNA polymerase II cis-regulatory region sequence-specific DNA binding"/>
    <property type="evidence" value="ECO:0007669"/>
    <property type="project" value="TreeGrafter"/>
</dbReference>
<dbReference type="FunFam" id="3.30.160.60:FF:000159">
    <property type="entry name" value="Mds1 and evi1 complex locus protein"/>
    <property type="match status" value="1"/>
</dbReference>
<organism evidence="7">
    <name type="scientific">Graphocephala atropunctata</name>
    <dbReference type="NCBI Taxonomy" id="36148"/>
    <lineage>
        <taxon>Eukaryota</taxon>
        <taxon>Metazoa</taxon>
        <taxon>Ecdysozoa</taxon>
        <taxon>Arthropoda</taxon>
        <taxon>Hexapoda</taxon>
        <taxon>Insecta</taxon>
        <taxon>Pterygota</taxon>
        <taxon>Neoptera</taxon>
        <taxon>Paraneoptera</taxon>
        <taxon>Hemiptera</taxon>
        <taxon>Auchenorrhyncha</taxon>
        <taxon>Membracoidea</taxon>
        <taxon>Cicadellidae</taxon>
        <taxon>Cicadellinae</taxon>
        <taxon>Cicadellini</taxon>
        <taxon>Graphocephala</taxon>
    </lineage>
</organism>
<evidence type="ECO:0000259" key="6">
    <source>
        <dbReference type="PROSITE" id="PS50157"/>
    </source>
</evidence>
<evidence type="ECO:0000256" key="2">
    <source>
        <dbReference type="ARBA" id="ARBA00022771"/>
    </source>
</evidence>
<dbReference type="GO" id="GO:0008270">
    <property type="term" value="F:zinc ion binding"/>
    <property type="evidence" value="ECO:0007669"/>
    <property type="project" value="UniProtKB-KW"/>
</dbReference>
<proteinExistence type="predicted"/>
<evidence type="ECO:0000313" key="7">
    <source>
        <dbReference type="EMBL" id="JAT26332.1"/>
    </source>
</evidence>
<dbReference type="InterPro" id="IPR013087">
    <property type="entry name" value="Znf_C2H2_type"/>
</dbReference>